<reference evidence="1 2" key="1">
    <citation type="submission" date="2019-03" db="EMBL/GenBank/DDBJ databases">
        <title>Roseomonas sp. a novel Roseomonas species isolated from Sea whip Gorgonian.</title>
        <authorList>
            <person name="Li F."/>
            <person name="Pan X."/>
            <person name="Huang S."/>
            <person name="Li Z."/>
            <person name="Meng B."/>
        </authorList>
    </citation>
    <scope>NUCLEOTIDE SEQUENCE [LARGE SCALE GENOMIC DNA]</scope>
    <source>
        <strain evidence="1 2">M0104</strain>
    </source>
</reference>
<keyword evidence="2" id="KW-1185">Reference proteome</keyword>
<dbReference type="OrthoDB" id="6555107at2"/>
<dbReference type="SUPFAM" id="SSF56925">
    <property type="entry name" value="OMPA-like"/>
    <property type="match status" value="1"/>
</dbReference>
<name>A0A845B7F1_9PROT</name>
<proteinExistence type="predicted"/>
<evidence type="ECO:0000313" key="2">
    <source>
        <dbReference type="Proteomes" id="UP000460715"/>
    </source>
</evidence>
<dbReference type="Proteomes" id="UP000460715">
    <property type="component" value="Unassembled WGS sequence"/>
</dbReference>
<evidence type="ECO:0000313" key="1">
    <source>
        <dbReference type="EMBL" id="MXP63563.1"/>
    </source>
</evidence>
<organism evidence="1 2">
    <name type="scientific">Teichococcus coralli</name>
    <dbReference type="NCBI Taxonomy" id="2545983"/>
    <lineage>
        <taxon>Bacteria</taxon>
        <taxon>Pseudomonadati</taxon>
        <taxon>Pseudomonadota</taxon>
        <taxon>Alphaproteobacteria</taxon>
        <taxon>Acetobacterales</taxon>
        <taxon>Roseomonadaceae</taxon>
        <taxon>Roseomonas</taxon>
    </lineage>
</organism>
<sequence>MGAMIPNWQNGMSSPDATPRRGLVDELHAATLVAGALVRGGEPGAHRDCAGRAARAAPGWPSLWRRLREACPRSAAFVILAIVGGVLPGSVPPSQAQPANAAASGPLPGWQFTLTPYVWLPALGGSIQTPLPNVGNHTSDLESGDVLTSLSAVPVMVAAEARYDRFALVGDFVYAALESDIKERDLLFSGGHARAAVTVGTILGMARVAGTSEQPLEFGAGVRIYGVSAKVSLNSGLIAGQIAKNAANWADPVIAVRHHLRVSPQLGITLYGDVGGFGAGSDLSWQALGALDYRFSDSVSAAIGWRYLTFDRVRHGFGLDLDFNGPFLSLTFRF</sequence>
<accession>A0A845B7F1</accession>
<dbReference type="AlphaFoldDB" id="A0A845B7F1"/>
<dbReference type="InterPro" id="IPR011250">
    <property type="entry name" value="OMP/PagP_B-barrel"/>
</dbReference>
<dbReference type="EMBL" id="SNVJ01000006">
    <property type="protein sequence ID" value="MXP63563.1"/>
    <property type="molecule type" value="Genomic_DNA"/>
</dbReference>
<comment type="caution">
    <text evidence="1">The sequence shown here is derived from an EMBL/GenBank/DDBJ whole genome shotgun (WGS) entry which is preliminary data.</text>
</comment>
<gene>
    <name evidence="1" type="ORF">E0493_09395</name>
</gene>
<dbReference type="RefSeq" id="WP_160936681.1">
    <property type="nucleotide sequence ID" value="NZ_SNVJ01000006.1"/>
</dbReference>
<protein>
    <submittedName>
        <fullName evidence="1">Uncharacterized protein</fullName>
    </submittedName>
</protein>